<sequence length="69" mass="8218">MRKAALGGRGRAQIREGWRVNRKTWYEKNGFYQCERCKSVWVRDGGVCQACKDNREYWDAWDGEEDREG</sequence>
<proteinExistence type="predicted"/>
<reference evidence="2" key="1">
    <citation type="submission" date="2017-01" db="EMBL/GenBank/DDBJ databases">
        <authorList>
            <person name="Varghese N."/>
            <person name="Submissions S."/>
        </authorList>
    </citation>
    <scope>NUCLEOTIDE SEQUENCE [LARGE SCALE GENOMIC DNA]</scope>
    <source>
        <strain evidence="2">DSM 45196</strain>
    </source>
</reference>
<dbReference type="AlphaFoldDB" id="A0A1N7JG62"/>
<organism evidence="1 2">
    <name type="scientific">Kroppenstedtia eburnea</name>
    <dbReference type="NCBI Taxonomy" id="714067"/>
    <lineage>
        <taxon>Bacteria</taxon>
        <taxon>Bacillati</taxon>
        <taxon>Bacillota</taxon>
        <taxon>Bacilli</taxon>
        <taxon>Bacillales</taxon>
        <taxon>Thermoactinomycetaceae</taxon>
        <taxon>Kroppenstedtia</taxon>
    </lineage>
</organism>
<dbReference type="Proteomes" id="UP000186795">
    <property type="component" value="Unassembled WGS sequence"/>
</dbReference>
<protein>
    <submittedName>
        <fullName evidence="1">Uncharacterized protein</fullName>
    </submittedName>
</protein>
<gene>
    <name evidence="1" type="ORF">SAMN05421790_10255</name>
</gene>
<evidence type="ECO:0000313" key="1">
    <source>
        <dbReference type="EMBL" id="SIS48317.1"/>
    </source>
</evidence>
<accession>A0A1N7JG62</accession>
<keyword evidence="2" id="KW-1185">Reference proteome</keyword>
<evidence type="ECO:0000313" key="2">
    <source>
        <dbReference type="Proteomes" id="UP000186795"/>
    </source>
</evidence>
<dbReference type="EMBL" id="FTOD01000002">
    <property type="protein sequence ID" value="SIS48317.1"/>
    <property type="molecule type" value="Genomic_DNA"/>
</dbReference>
<name>A0A1N7JG62_9BACL</name>